<reference evidence="2" key="1">
    <citation type="submission" date="2015-12" db="EMBL/GenBank/DDBJ databases">
        <title>Gene expression during late stages of embryo sac development: a critical building block for successful pollen-pistil interactions.</title>
        <authorList>
            <person name="Liu Y."/>
            <person name="Joly V."/>
            <person name="Sabar M."/>
            <person name="Matton D.P."/>
        </authorList>
    </citation>
    <scope>NUCLEOTIDE SEQUENCE</scope>
</reference>
<dbReference type="EMBL" id="GEDG01019966">
    <property type="protein sequence ID" value="JAP19507.1"/>
    <property type="molecule type" value="Transcribed_RNA"/>
</dbReference>
<protein>
    <submittedName>
        <fullName evidence="2">Putative ovule protein</fullName>
    </submittedName>
</protein>
<name>A0A0V0HH77_SOLCH</name>
<feature type="transmembrane region" description="Helical" evidence="1">
    <location>
        <begin position="56"/>
        <end position="75"/>
    </location>
</feature>
<keyword evidence="1" id="KW-0812">Transmembrane</keyword>
<evidence type="ECO:0000313" key="2">
    <source>
        <dbReference type="EMBL" id="JAP19507.1"/>
    </source>
</evidence>
<organism evidence="2">
    <name type="scientific">Solanum chacoense</name>
    <name type="common">Chaco potato</name>
    <dbReference type="NCBI Taxonomy" id="4108"/>
    <lineage>
        <taxon>Eukaryota</taxon>
        <taxon>Viridiplantae</taxon>
        <taxon>Streptophyta</taxon>
        <taxon>Embryophyta</taxon>
        <taxon>Tracheophyta</taxon>
        <taxon>Spermatophyta</taxon>
        <taxon>Magnoliopsida</taxon>
        <taxon>eudicotyledons</taxon>
        <taxon>Gunneridae</taxon>
        <taxon>Pentapetalae</taxon>
        <taxon>asterids</taxon>
        <taxon>lamiids</taxon>
        <taxon>Solanales</taxon>
        <taxon>Solanaceae</taxon>
        <taxon>Solanoideae</taxon>
        <taxon>Solaneae</taxon>
        <taxon>Solanum</taxon>
    </lineage>
</organism>
<accession>A0A0V0HH77</accession>
<dbReference type="AlphaFoldDB" id="A0A0V0HH77"/>
<sequence length="82" mass="9475">MPSQNQTNKLKRREYLLCNTAWSCTVVLSPECCSVMLCYSTVSILGSLTTHLWFKIWQFLLQSSITFPFLIVWLFSPSLPLL</sequence>
<keyword evidence="1" id="KW-1133">Transmembrane helix</keyword>
<evidence type="ECO:0000256" key="1">
    <source>
        <dbReference type="SAM" id="Phobius"/>
    </source>
</evidence>
<keyword evidence="1" id="KW-0472">Membrane</keyword>
<proteinExistence type="predicted"/>
<feature type="transmembrane region" description="Helical" evidence="1">
    <location>
        <begin position="21"/>
        <end position="44"/>
    </location>
</feature>